<dbReference type="CDD" id="cd04433">
    <property type="entry name" value="AFD_class_I"/>
    <property type="match status" value="1"/>
</dbReference>
<evidence type="ECO:0000259" key="2">
    <source>
        <dbReference type="Pfam" id="PF13193"/>
    </source>
</evidence>
<evidence type="ECO:0000259" key="1">
    <source>
        <dbReference type="Pfam" id="PF00501"/>
    </source>
</evidence>
<keyword evidence="4" id="KW-1185">Reference proteome</keyword>
<accession>A0AAN9B799</accession>
<feature type="domain" description="AMP-binding enzyme C-terminal" evidence="2">
    <location>
        <begin position="476"/>
        <end position="554"/>
    </location>
</feature>
<dbReference type="InterPro" id="IPR020845">
    <property type="entry name" value="AMP-binding_CS"/>
</dbReference>
<dbReference type="InterPro" id="IPR045851">
    <property type="entry name" value="AMP-bd_C_sf"/>
</dbReference>
<dbReference type="Pfam" id="PF13193">
    <property type="entry name" value="AMP-binding_C"/>
    <property type="match status" value="1"/>
</dbReference>
<gene>
    <name evidence="3" type="ORF">V1264_023079</name>
</gene>
<name>A0AAN9B799_9CAEN</name>
<proteinExistence type="predicted"/>
<reference evidence="3 4" key="1">
    <citation type="submission" date="2024-02" db="EMBL/GenBank/DDBJ databases">
        <title>Chromosome-scale genome assembly of the rough periwinkle Littorina saxatilis.</title>
        <authorList>
            <person name="De Jode A."/>
            <person name="Faria R."/>
            <person name="Formenti G."/>
            <person name="Sims Y."/>
            <person name="Smith T.P."/>
            <person name="Tracey A."/>
            <person name="Wood J.M.D."/>
            <person name="Zagrodzka Z.B."/>
            <person name="Johannesson K."/>
            <person name="Butlin R.K."/>
            <person name="Leder E.H."/>
        </authorList>
    </citation>
    <scope>NUCLEOTIDE SEQUENCE [LARGE SCALE GENOMIC DNA]</scope>
    <source>
        <strain evidence="3">Snail1</strain>
        <tissue evidence="3">Muscle</tissue>
    </source>
</reference>
<dbReference type="SUPFAM" id="SSF56801">
    <property type="entry name" value="Acetyl-CoA synthetase-like"/>
    <property type="match status" value="1"/>
</dbReference>
<dbReference type="EMBL" id="JBAMIC010000011">
    <property type="protein sequence ID" value="KAK7100077.1"/>
    <property type="molecule type" value="Genomic_DNA"/>
</dbReference>
<dbReference type="InterPro" id="IPR000873">
    <property type="entry name" value="AMP-dep_synth/lig_dom"/>
</dbReference>
<dbReference type="PANTHER" id="PTHR42814:SF3">
    <property type="entry name" value="BETA-N-ACETYLHEXOSAMINIDASE"/>
    <property type="match status" value="1"/>
</dbReference>
<dbReference type="Proteomes" id="UP001374579">
    <property type="component" value="Unassembled WGS sequence"/>
</dbReference>
<dbReference type="AlphaFoldDB" id="A0AAN9B799"/>
<evidence type="ECO:0000313" key="4">
    <source>
        <dbReference type="Proteomes" id="UP001374579"/>
    </source>
</evidence>
<dbReference type="InterPro" id="IPR025110">
    <property type="entry name" value="AMP-bd_C"/>
</dbReference>
<dbReference type="InterPro" id="IPR042099">
    <property type="entry name" value="ANL_N_sf"/>
</dbReference>
<sequence>MSAKETDPPHIQTVAARLIHWATLQPDREAYIFLSPRIGRSTLTRRNAKDMAFTFAERLTSLGLRHGDVVCNTLQNSPERVVTDLGIMTSGCVMVDKRAFLRDVSDMVHVLTKSEARLVIVDPGEKNENEFPSAWEAIRSQCSVIGVVDTATYSVTVTWPDVTSLQRVMFCPRGDSGTEFEFLNTLKTSQRPEASPKENGTLTEKKTLVLPSDLAALFPTSGSTGLSKLSAFTQASVLDIADNWQHLFKLQDDDVIFQDRPVGWVAAFHHSYLASGTPRVMTDGRTQVPESCPDSVWSFIAQEGVTFAHLTPQTVSKLLSRPDLIGKHNVTLRGLLMTGQPIKKHMAQTIGTLTRRMYNSYGATEIAYLTAGRFEKESDFDDFLVGFPHPRAQIRVVDDNLQPVGPGVTGEVLLRCQGQFEGYRGDEEKTKKTLLPGGWVRTDDLGLVDDRGRLFMFGRQSDAIMRGVVIIYPYAIEKSLARIPGVQDVMVVAVPDPELFHEICACVVVSPGSGVTAESLKKSCSEMNAQWHFDLPTVKYFLLFDAFPTTGTGKASRKLLQAEACTTLGLQP</sequence>
<feature type="domain" description="AMP-dependent synthetase/ligase" evidence="1">
    <location>
        <begin position="20"/>
        <end position="423"/>
    </location>
</feature>
<dbReference type="Gene3D" id="3.30.300.30">
    <property type="match status" value="1"/>
</dbReference>
<dbReference type="PROSITE" id="PS00455">
    <property type="entry name" value="AMP_BINDING"/>
    <property type="match status" value="1"/>
</dbReference>
<evidence type="ECO:0000313" key="3">
    <source>
        <dbReference type="EMBL" id="KAK7100077.1"/>
    </source>
</evidence>
<protein>
    <submittedName>
        <fullName evidence="3">Uncharacterized protein</fullName>
    </submittedName>
</protein>
<dbReference type="Gene3D" id="3.40.50.12780">
    <property type="entry name" value="N-terminal domain of ligase-like"/>
    <property type="match status" value="1"/>
</dbReference>
<dbReference type="Pfam" id="PF00501">
    <property type="entry name" value="AMP-binding"/>
    <property type="match status" value="1"/>
</dbReference>
<dbReference type="PANTHER" id="PTHR42814">
    <property type="entry name" value="AMP-BINDING DOMAIN-CONTAINING PROTEIN"/>
    <property type="match status" value="1"/>
</dbReference>
<organism evidence="3 4">
    <name type="scientific">Littorina saxatilis</name>
    <dbReference type="NCBI Taxonomy" id="31220"/>
    <lineage>
        <taxon>Eukaryota</taxon>
        <taxon>Metazoa</taxon>
        <taxon>Spiralia</taxon>
        <taxon>Lophotrochozoa</taxon>
        <taxon>Mollusca</taxon>
        <taxon>Gastropoda</taxon>
        <taxon>Caenogastropoda</taxon>
        <taxon>Littorinimorpha</taxon>
        <taxon>Littorinoidea</taxon>
        <taxon>Littorinidae</taxon>
        <taxon>Littorina</taxon>
    </lineage>
</organism>
<comment type="caution">
    <text evidence="3">The sequence shown here is derived from an EMBL/GenBank/DDBJ whole genome shotgun (WGS) entry which is preliminary data.</text>
</comment>